<reference evidence="1" key="1">
    <citation type="journal article" date="2021" name="Proc. Natl. Acad. Sci. U.S.A.">
        <title>A Catalog of Tens of Thousands of Viruses from Human Metagenomes Reveals Hidden Associations with Chronic Diseases.</title>
        <authorList>
            <person name="Tisza M.J."/>
            <person name="Buck C.B."/>
        </authorList>
    </citation>
    <scope>NUCLEOTIDE SEQUENCE</scope>
    <source>
        <strain evidence="1">Ctgyq20</strain>
    </source>
</reference>
<organism evidence="1">
    <name type="scientific">Siphoviridae sp. ctgyq20</name>
    <dbReference type="NCBI Taxonomy" id="2825611"/>
    <lineage>
        <taxon>Viruses</taxon>
        <taxon>Duplodnaviria</taxon>
        <taxon>Heunggongvirae</taxon>
        <taxon>Uroviricota</taxon>
        <taxon>Caudoviricetes</taxon>
    </lineage>
</organism>
<dbReference type="EMBL" id="BK015397">
    <property type="protein sequence ID" value="DAE04901.1"/>
    <property type="molecule type" value="Genomic_DNA"/>
</dbReference>
<dbReference type="Pfam" id="PF03592">
    <property type="entry name" value="Terminase_2"/>
    <property type="match status" value="1"/>
</dbReference>
<evidence type="ECO:0000313" key="1">
    <source>
        <dbReference type="EMBL" id="DAE04901.1"/>
    </source>
</evidence>
<sequence>MEFSDCVYMDVQCLRSGEDQCEKATGRRNMEKNWNERVFCRVYLETMDPEQAAAATGQGDGLALLGRKSIQKRMERMRGAAAGQLRREDVLRHLARIAFGRVNDAVELALRPETANPAQMDLSALSELKVTEKGVELKLVDRIRALETLFRLLEQGDNDGAEGLYQALEAVAGALGDEDGE</sequence>
<dbReference type="GO" id="GO:0051276">
    <property type="term" value="P:chromosome organization"/>
    <property type="evidence" value="ECO:0007669"/>
    <property type="project" value="InterPro"/>
</dbReference>
<accession>A0A8S5PE68</accession>
<name>A0A8S5PE68_9CAUD</name>
<dbReference type="InterPro" id="IPR005335">
    <property type="entry name" value="Terminase_ssu"/>
</dbReference>
<proteinExistence type="predicted"/>
<protein>
    <submittedName>
        <fullName evidence="1">Terminase small subunit</fullName>
    </submittedName>
</protein>